<dbReference type="Proteomes" id="UP001732700">
    <property type="component" value="Chromosome 2C"/>
</dbReference>
<keyword evidence="2" id="KW-1185">Reference proteome</keyword>
<protein>
    <submittedName>
        <fullName evidence="1">Uncharacterized protein</fullName>
    </submittedName>
</protein>
<evidence type="ECO:0000313" key="1">
    <source>
        <dbReference type="EnsemblPlants" id="AVESA.00010b.r2.2CG0317710.1.CDS"/>
    </source>
</evidence>
<name>A0ACD5UVQ1_AVESA</name>
<evidence type="ECO:0000313" key="2">
    <source>
        <dbReference type="Proteomes" id="UP001732700"/>
    </source>
</evidence>
<accession>A0ACD5UVQ1</accession>
<dbReference type="EnsemblPlants" id="AVESA.00010b.r2.2CG0317710.1">
    <property type="protein sequence ID" value="AVESA.00010b.r2.2CG0317710.1.CDS"/>
    <property type="gene ID" value="AVESA.00010b.r2.2CG0317710"/>
</dbReference>
<organism evidence="1 2">
    <name type="scientific">Avena sativa</name>
    <name type="common">Oat</name>
    <dbReference type="NCBI Taxonomy" id="4498"/>
    <lineage>
        <taxon>Eukaryota</taxon>
        <taxon>Viridiplantae</taxon>
        <taxon>Streptophyta</taxon>
        <taxon>Embryophyta</taxon>
        <taxon>Tracheophyta</taxon>
        <taxon>Spermatophyta</taxon>
        <taxon>Magnoliopsida</taxon>
        <taxon>Liliopsida</taxon>
        <taxon>Poales</taxon>
        <taxon>Poaceae</taxon>
        <taxon>BOP clade</taxon>
        <taxon>Pooideae</taxon>
        <taxon>Poodae</taxon>
        <taxon>Poeae</taxon>
        <taxon>Poeae Chloroplast Group 1 (Aveneae type)</taxon>
        <taxon>Aveninae</taxon>
        <taxon>Avena</taxon>
    </lineage>
</organism>
<proteinExistence type="predicted"/>
<reference evidence="1" key="2">
    <citation type="submission" date="2025-09" db="UniProtKB">
        <authorList>
            <consortium name="EnsemblPlants"/>
        </authorList>
    </citation>
    <scope>IDENTIFICATION</scope>
</reference>
<sequence length="548" mass="59329">MEAAEDEERPLLAHQFLPQQGEGSRYTSDGTVDSSKKPALKQTTGNWRACFFILGAEFSECLCFSAVAKNLVTYLTTVLHESNVDAARNVSTWIGTCFFTPLIGAFLADAYWGRYSTVVVFLSVYITGMFVTTLSAALFLPSSDNSGIHRVAVYLGLYLVALGTGGIKSCSSALGADQFDAADPVERVAKGSFFNWYYFSVNSGSLLSSMVLVWVQDNIGWTVGFAIPTVIMAFGLAVFVAGRKLYRYKRMSGSPFTRVFQVVVVAVRNYRLELPDDTTALYENGGAGQATQFRFLDKATIVPPLSEKKGPWRLCTVSQVEDLKMLLRMAPVWASLLIFFAVTAQMSSTLVEQGIVMDNRVGAFTVPPAAMSTFDIVSVVVFVPVYDAVLVPLARRVTGEDRGLTQLQRIGIGLALSASAMAYAASVEARRLVAAPAMSIMWQAPCYSVLGVAEVFTSIGMLEFFYDQSPDSMKSLGTALAHVAIAAGNYLNSALVGAVASATAGGGKPGWIPDNLDEGHLDCFFWFLAALSAINLLHFIYCSTRYKA</sequence>
<reference evidence="1" key="1">
    <citation type="submission" date="2021-05" db="EMBL/GenBank/DDBJ databases">
        <authorList>
            <person name="Scholz U."/>
            <person name="Mascher M."/>
            <person name="Fiebig A."/>
        </authorList>
    </citation>
    <scope>NUCLEOTIDE SEQUENCE [LARGE SCALE GENOMIC DNA]</scope>
</reference>